<dbReference type="InterPro" id="IPR002252">
    <property type="entry name" value="Glyco_hydro_36"/>
</dbReference>
<feature type="binding site" evidence="8">
    <location>
        <position position="526"/>
    </location>
    <ligand>
        <name>substrate</name>
    </ligand>
</feature>
<dbReference type="InterPro" id="IPR031704">
    <property type="entry name" value="Glyco_hydro_36_N"/>
</dbReference>
<gene>
    <name evidence="11" type="ORF">FBF83_06470</name>
</gene>
<accession>A0A4V5Q035</accession>
<feature type="domain" description="Glycosyl hydrolase family 36 C-terminal" evidence="9">
    <location>
        <begin position="650"/>
        <end position="738"/>
    </location>
</feature>
<evidence type="ECO:0000256" key="3">
    <source>
        <dbReference type="ARBA" id="ARBA00012755"/>
    </source>
</evidence>
<dbReference type="AlphaFoldDB" id="A0A4V5Q035"/>
<evidence type="ECO:0000313" key="12">
    <source>
        <dbReference type="Proteomes" id="UP000310541"/>
    </source>
</evidence>
<dbReference type="EC" id="3.2.1.22" evidence="3 6"/>
<dbReference type="PANTHER" id="PTHR43053">
    <property type="entry name" value="GLYCOSIDASE FAMILY 31"/>
    <property type="match status" value="1"/>
</dbReference>
<dbReference type="SUPFAM" id="SSF51445">
    <property type="entry name" value="(Trans)glycosidases"/>
    <property type="match status" value="1"/>
</dbReference>
<evidence type="ECO:0000259" key="9">
    <source>
        <dbReference type="Pfam" id="PF16874"/>
    </source>
</evidence>
<protein>
    <recommendedName>
        <fullName evidence="3 6">Alpha-galactosidase</fullName>
        <ecNumber evidence="3 6">3.2.1.22</ecNumber>
    </recommendedName>
</protein>
<dbReference type="FunFam" id="3.20.20.70:FF:000118">
    <property type="entry name" value="Alpha-galactosidase"/>
    <property type="match status" value="1"/>
</dbReference>
<dbReference type="Proteomes" id="UP000310541">
    <property type="component" value="Unassembled WGS sequence"/>
</dbReference>
<dbReference type="GO" id="GO:0016052">
    <property type="term" value="P:carbohydrate catabolic process"/>
    <property type="evidence" value="ECO:0007669"/>
    <property type="project" value="InterPro"/>
</dbReference>
<feature type="active site" description="Proton donor" evidence="7">
    <location>
        <position position="548"/>
    </location>
</feature>
<dbReference type="InterPro" id="IPR050985">
    <property type="entry name" value="Alpha-glycosidase_related"/>
</dbReference>
<feature type="binding site" evidence="8">
    <location>
        <begin position="476"/>
        <end position="480"/>
    </location>
    <ligand>
        <name>substrate</name>
    </ligand>
</feature>
<dbReference type="InterPro" id="IPR013785">
    <property type="entry name" value="Aldolase_TIM"/>
</dbReference>
<evidence type="ECO:0000256" key="2">
    <source>
        <dbReference type="ARBA" id="ARBA00006202"/>
    </source>
</evidence>
<evidence type="ECO:0000256" key="6">
    <source>
        <dbReference type="PIRNR" id="PIRNR005536"/>
    </source>
</evidence>
<dbReference type="PROSITE" id="PS00512">
    <property type="entry name" value="ALPHA_GALACTOSIDASE"/>
    <property type="match status" value="1"/>
</dbReference>
<comment type="similarity">
    <text evidence="2">Belongs to the glycosyl hydrolase 36 family.</text>
</comment>
<evidence type="ECO:0000256" key="1">
    <source>
        <dbReference type="ARBA" id="ARBA00001255"/>
    </source>
</evidence>
<dbReference type="Pfam" id="PF16874">
    <property type="entry name" value="Glyco_hydro_36C"/>
    <property type="match status" value="1"/>
</dbReference>
<keyword evidence="5 6" id="KW-0326">Glycosidase</keyword>
<dbReference type="InterPro" id="IPR013780">
    <property type="entry name" value="Glyco_hydro_b"/>
</dbReference>
<evidence type="ECO:0000259" key="10">
    <source>
        <dbReference type="Pfam" id="PF16875"/>
    </source>
</evidence>
<evidence type="ECO:0000313" key="11">
    <source>
        <dbReference type="EMBL" id="TKD72418.1"/>
    </source>
</evidence>
<feature type="active site" description="Nucleophile" evidence="7">
    <location>
        <position position="478"/>
    </location>
</feature>
<evidence type="ECO:0000256" key="4">
    <source>
        <dbReference type="ARBA" id="ARBA00022801"/>
    </source>
</evidence>
<feature type="binding site" evidence="8">
    <location>
        <position position="443"/>
    </location>
    <ligand>
        <name>substrate</name>
    </ligand>
</feature>
<dbReference type="Pfam" id="PF16875">
    <property type="entry name" value="Glyco_hydro_36N"/>
    <property type="match status" value="1"/>
</dbReference>
<dbReference type="EMBL" id="SWFM01000001">
    <property type="protein sequence ID" value="TKD72418.1"/>
    <property type="molecule type" value="Genomic_DNA"/>
</dbReference>
<dbReference type="RefSeq" id="WP_136946269.1">
    <property type="nucleotide sequence ID" value="NZ_SWFM01000001.1"/>
</dbReference>
<comment type="caution">
    <text evidence="11">The sequence shown here is derived from an EMBL/GenBank/DDBJ whole genome shotgun (WGS) entry which is preliminary data.</text>
</comment>
<dbReference type="Pfam" id="PF02065">
    <property type="entry name" value="Melibiase"/>
    <property type="match status" value="1"/>
</dbReference>
<reference evidence="11 12" key="1">
    <citation type="submission" date="2019-04" db="EMBL/GenBank/DDBJ databases">
        <title>Genome sequence of Bacillus hwajinpoensis strain Y2.</title>
        <authorList>
            <person name="Fair J.L."/>
            <person name="Maclea K.S."/>
        </authorList>
    </citation>
    <scope>NUCLEOTIDE SEQUENCE [LARGE SCALE GENOMIC DNA]</scope>
    <source>
        <strain evidence="11 12">Y2</strain>
    </source>
</reference>
<dbReference type="CDD" id="cd14791">
    <property type="entry name" value="GH36"/>
    <property type="match status" value="1"/>
</dbReference>
<feature type="binding site" evidence="8">
    <location>
        <position position="548"/>
    </location>
    <ligand>
        <name>substrate</name>
    </ligand>
</feature>
<feature type="domain" description="Glycosyl hydrolase family 36 N-terminal" evidence="10">
    <location>
        <begin position="29"/>
        <end position="285"/>
    </location>
</feature>
<dbReference type="OrthoDB" id="9758822at2"/>
<feature type="binding site" evidence="8">
    <location>
        <begin position="366"/>
        <end position="367"/>
    </location>
    <ligand>
        <name>substrate</name>
    </ligand>
</feature>
<keyword evidence="4 6" id="KW-0378">Hydrolase</keyword>
<dbReference type="PIRSF" id="PIRSF005536">
    <property type="entry name" value="Agal"/>
    <property type="match status" value="1"/>
</dbReference>
<dbReference type="PANTHER" id="PTHR43053:SF3">
    <property type="entry name" value="ALPHA-GALACTOSIDASE C-RELATED"/>
    <property type="match status" value="1"/>
</dbReference>
<dbReference type="PRINTS" id="PR00743">
    <property type="entry name" value="GLHYDRLASE36"/>
</dbReference>
<dbReference type="Gene3D" id="2.60.40.1180">
    <property type="entry name" value="Golgi alpha-mannosidase II"/>
    <property type="match status" value="1"/>
</dbReference>
<dbReference type="InterPro" id="IPR038417">
    <property type="entry name" value="Alpga-gal_N_sf"/>
</dbReference>
<dbReference type="InterPro" id="IPR031705">
    <property type="entry name" value="Glyco_hydro_36_C"/>
</dbReference>
<feature type="binding site" evidence="8">
    <location>
        <position position="199"/>
    </location>
    <ligand>
        <name>substrate</name>
    </ligand>
</feature>
<organism evidence="11 12">
    <name type="scientific">Guptibacillus hwajinpoensis</name>
    <dbReference type="NCBI Taxonomy" id="208199"/>
    <lineage>
        <taxon>Bacteria</taxon>
        <taxon>Bacillati</taxon>
        <taxon>Bacillota</taxon>
        <taxon>Bacilli</taxon>
        <taxon>Bacillales</taxon>
        <taxon>Guptibacillaceae</taxon>
        <taxon>Guptibacillus</taxon>
    </lineage>
</organism>
<sequence length="751" mass="86140">MPVMINDDRLQFHLHGRNVSYIFHVMENGQLGQLYFGKKLRNRADFSHLSKKEARVASSYIEDDPSFSLDLIKQEYPGYGTSDYREPAFQIEQPDGSRISNFTYRSYERMKGKPELPDLPGTYVEDEDEAETLVIHLEDAYTKLSLALMYTVYHDRNVIVRSAYFKNHGDLTQEIKRAHSTSVDLPDADYEMLQLSGSWSRERHVHERRLTPGVQSIQSTRGTSSSQHNPFLALKRPMTTEHTGEVYGFSLVYSGNFSAQVEVDHYHTSRVTMGINPFDFSWKLNGGEHFQTPEVVMAYSNEGLNELSRTYHELYRSRLARGMWRDAERPVLINNWEATYFDFDEEKLLNIAEKAKETGVELFVLDDGWFGKRNDDRTSLGDWFVDSAKLPNGLPSLVRQVNDLGMMFGLWFEPEMISKESELYRKHPEWVIQVPGRSHSVGRHQLVLDFSNPEVVDYIYERMAELLNESNIEYVKWDMNRYMTEVGSLQLNSEQQAEVPHRYILGVYDLYERLIAAFPHVLFESCASGGARFDPGMLYYAPQGWTSDDTDAIERLSIQYGTSMVYPLSSMGAHVSAVPNHQVKRVTTLDTRANVAYFGAFGYELDVTKMSDEELHQMKQQIDWYKENRSLLQYGTFYRLLSPFQNGGNETSWMVVSEDQKKAIVGYYQILAEPNPGFKRLLLHGLNPEQEYCVSGYEGTYFGDELMSAGLQLSSGYDGSQTGGLEESGDYSSQVFVLTKSGQLTDRGEKS</sequence>
<comment type="catalytic activity">
    <reaction evidence="1 6">
        <text>Hydrolysis of terminal, non-reducing alpha-D-galactose residues in alpha-D-galactosides, including galactose oligosaccharides, galactomannans and galactolipids.</text>
        <dbReference type="EC" id="3.2.1.22"/>
    </reaction>
</comment>
<dbReference type="Gene3D" id="3.20.20.70">
    <property type="entry name" value="Aldolase class I"/>
    <property type="match status" value="1"/>
</dbReference>
<dbReference type="Gene3D" id="2.70.98.60">
    <property type="entry name" value="alpha-galactosidase from lactobacil brevis"/>
    <property type="match status" value="1"/>
</dbReference>
<name>A0A4V5Q035_9BACL</name>
<dbReference type="GO" id="GO:0004557">
    <property type="term" value="F:alpha-galactosidase activity"/>
    <property type="evidence" value="ECO:0007669"/>
    <property type="project" value="UniProtKB-UniRule"/>
</dbReference>
<evidence type="ECO:0000256" key="7">
    <source>
        <dbReference type="PIRSR" id="PIRSR005536-1"/>
    </source>
</evidence>
<evidence type="ECO:0000256" key="5">
    <source>
        <dbReference type="ARBA" id="ARBA00023295"/>
    </source>
</evidence>
<dbReference type="InterPro" id="IPR017853">
    <property type="entry name" value="GH"/>
</dbReference>
<dbReference type="InterPro" id="IPR000111">
    <property type="entry name" value="Glyco_hydro_27/36_CS"/>
</dbReference>
<proteinExistence type="inferred from homology"/>
<evidence type="ECO:0000256" key="8">
    <source>
        <dbReference type="PIRSR" id="PIRSR005536-2"/>
    </source>
</evidence>